<evidence type="ECO:0000256" key="1">
    <source>
        <dbReference type="ARBA" id="ARBA00012452"/>
    </source>
</evidence>
<dbReference type="SUPFAM" id="SSF52833">
    <property type="entry name" value="Thioredoxin-like"/>
    <property type="match status" value="1"/>
</dbReference>
<dbReference type="CDD" id="cd03192">
    <property type="entry name" value="GST_C_Sigma_like"/>
    <property type="match status" value="1"/>
</dbReference>
<dbReference type="SFLD" id="SFLDG01205">
    <property type="entry name" value="AMPS.1"/>
    <property type="match status" value="1"/>
</dbReference>
<dbReference type="InterPro" id="IPR036282">
    <property type="entry name" value="Glutathione-S-Trfase_C_sf"/>
</dbReference>
<dbReference type="OrthoDB" id="414243at2759"/>
<name>A0A0N4VQC6_ENTVE</name>
<reference evidence="8 9" key="2">
    <citation type="submission" date="2018-10" db="EMBL/GenBank/DDBJ databases">
        <authorList>
            <consortium name="Pathogen Informatics"/>
        </authorList>
    </citation>
    <scope>NUCLEOTIDE SEQUENCE [LARGE SCALE GENOMIC DNA]</scope>
</reference>
<evidence type="ECO:0000256" key="3">
    <source>
        <dbReference type="ARBA" id="ARBA00038317"/>
    </source>
</evidence>
<keyword evidence="2" id="KW-0808">Transferase</keyword>
<dbReference type="EC" id="2.5.1.18" evidence="1"/>
<dbReference type="CDD" id="cd03039">
    <property type="entry name" value="GST_N_Sigma_like"/>
    <property type="match status" value="1"/>
</dbReference>
<feature type="domain" description="GST C-terminal" evidence="7">
    <location>
        <begin position="81"/>
        <end position="209"/>
    </location>
</feature>
<dbReference type="FunFam" id="1.20.1050.10:FF:000031">
    <property type="entry name" value="Glutathione S-Transferase"/>
    <property type="match status" value="1"/>
</dbReference>
<dbReference type="STRING" id="51028.A0A0N4VQC6"/>
<dbReference type="FunFam" id="3.40.30.10:FF:000189">
    <property type="entry name" value="Glutathione S-Transferase"/>
    <property type="match status" value="1"/>
</dbReference>
<evidence type="ECO:0000259" key="7">
    <source>
        <dbReference type="PROSITE" id="PS50405"/>
    </source>
</evidence>
<dbReference type="InterPro" id="IPR050213">
    <property type="entry name" value="GST_superfamily"/>
</dbReference>
<keyword evidence="9" id="KW-1185">Reference proteome</keyword>
<dbReference type="SUPFAM" id="SSF47616">
    <property type="entry name" value="GST C-terminal domain-like"/>
    <property type="match status" value="1"/>
</dbReference>
<dbReference type="PANTHER" id="PTHR11571">
    <property type="entry name" value="GLUTATHIONE S-TRANSFERASE"/>
    <property type="match status" value="1"/>
</dbReference>
<evidence type="ECO:0000313" key="10">
    <source>
        <dbReference type="WBParaSite" id="EVEC_0001322501-mRNA-1"/>
    </source>
</evidence>
<accession>A0A0N4VQC6</accession>
<evidence type="ECO:0000259" key="6">
    <source>
        <dbReference type="PROSITE" id="PS50404"/>
    </source>
</evidence>
<dbReference type="WBParaSite" id="EVEC_0001322501-mRNA-1">
    <property type="protein sequence ID" value="EVEC_0001322501-mRNA-1"/>
    <property type="gene ID" value="EVEC_0001322501"/>
</dbReference>
<sequence length="218" mass="25217">MPHYKLTYFNFHGYGEGARLLFHYASVPFEDVRVTPEEWPQLKPKMPYGQVPVLEVDGVQIPQSAAIFRYLARQFGLVPNCPIEEAQVDAVYDAQKDFDKEIEPYYEIFEGLSNADKNKVLKELVLPARDKYFGHLKKLLTAGDGIHLVGKQLYWADIVIADTLMVIERMAPPLFEGFPEIKKFVDEIHKLPALKKYLEERPNRTEPHFCLSETLPEY</sequence>
<evidence type="ECO:0000313" key="8">
    <source>
        <dbReference type="EMBL" id="VDD97622.1"/>
    </source>
</evidence>
<dbReference type="InterPro" id="IPR010987">
    <property type="entry name" value="Glutathione-S-Trfase_C-like"/>
</dbReference>
<dbReference type="GO" id="GO:0004364">
    <property type="term" value="F:glutathione transferase activity"/>
    <property type="evidence" value="ECO:0007669"/>
    <property type="project" value="UniProtKB-EC"/>
</dbReference>
<evidence type="ECO:0000256" key="5">
    <source>
        <dbReference type="ARBA" id="ARBA00078118"/>
    </source>
</evidence>
<dbReference type="GO" id="GO:0005737">
    <property type="term" value="C:cytoplasm"/>
    <property type="evidence" value="ECO:0007669"/>
    <property type="project" value="UniProtKB-ARBA"/>
</dbReference>
<protein>
    <recommendedName>
        <fullName evidence="1">glutathione transferase</fullName>
        <ecNumber evidence="1">2.5.1.18</ecNumber>
    </recommendedName>
    <alternativeName>
        <fullName evidence="5">GST class-sigma</fullName>
    </alternativeName>
</protein>
<dbReference type="Pfam" id="PF14497">
    <property type="entry name" value="GST_C_3"/>
    <property type="match status" value="1"/>
</dbReference>
<dbReference type="Pfam" id="PF02798">
    <property type="entry name" value="GST_N"/>
    <property type="match status" value="1"/>
</dbReference>
<proteinExistence type="inferred from homology"/>
<comment type="similarity">
    <text evidence="3">Belongs to the GST superfamily. Sigma family.</text>
</comment>
<dbReference type="Gene3D" id="1.20.1050.10">
    <property type="match status" value="1"/>
</dbReference>
<dbReference type="Proteomes" id="UP000274131">
    <property type="component" value="Unassembled WGS sequence"/>
</dbReference>
<evidence type="ECO:0000256" key="2">
    <source>
        <dbReference type="ARBA" id="ARBA00022679"/>
    </source>
</evidence>
<dbReference type="PROSITE" id="PS50404">
    <property type="entry name" value="GST_NTER"/>
    <property type="match status" value="1"/>
</dbReference>
<gene>
    <name evidence="8" type="ORF">EVEC_LOCUS12373</name>
</gene>
<dbReference type="InterPro" id="IPR004046">
    <property type="entry name" value="GST_C"/>
</dbReference>
<dbReference type="SFLD" id="SFLDG00363">
    <property type="entry name" value="AMPS_(cytGST):_Alpha-__Mu-__Pi"/>
    <property type="match status" value="1"/>
</dbReference>
<dbReference type="AlphaFoldDB" id="A0A0N4VQC6"/>
<reference evidence="10" key="1">
    <citation type="submission" date="2017-02" db="UniProtKB">
        <authorList>
            <consortium name="WormBaseParasite"/>
        </authorList>
    </citation>
    <scope>IDENTIFICATION</scope>
</reference>
<dbReference type="InterPro" id="IPR036249">
    <property type="entry name" value="Thioredoxin-like_sf"/>
</dbReference>
<dbReference type="EMBL" id="UXUI01014366">
    <property type="protein sequence ID" value="VDD97622.1"/>
    <property type="molecule type" value="Genomic_DNA"/>
</dbReference>
<dbReference type="InterPro" id="IPR040079">
    <property type="entry name" value="Glutathione_S-Trfase"/>
</dbReference>
<dbReference type="SFLD" id="SFLDS00019">
    <property type="entry name" value="Glutathione_Transferase_(cytos"/>
    <property type="match status" value="1"/>
</dbReference>
<dbReference type="PROSITE" id="PS50405">
    <property type="entry name" value="GST_CTER"/>
    <property type="match status" value="1"/>
</dbReference>
<comment type="catalytic activity">
    <reaction evidence="4">
        <text>RX + glutathione = an S-substituted glutathione + a halide anion + H(+)</text>
        <dbReference type="Rhea" id="RHEA:16437"/>
        <dbReference type="ChEBI" id="CHEBI:15378"/>
        <dbReference type="ChEBI" id="CHEBI:16042"/>
        <dbReference type="ChEBI" id="CHEBI:17792"/>
        <dbReference type="ChEBI" id="CHEBI:57925"/>
        <dbReference type="ChEBI" id="CHEBI:90779"/>
        <dbReference type="EC" id="2.5.1.18"/>
    </reaction>
</comment>
<organism evidence="10">
    <name type="scientific">Enterobius vermicularis</name>
    <name type="common">Human pinworm</name>
    <dbReference type="NCBI Taxonomy" id="51028"/>
    <lineage>
        <taxon>Eukaryota</taxon>
        <taxon>Metazoa</taxon>
        <taxon>Ecdysozoa</taxon>
        <taxon>Nematoda</taxon>
        <taxon>Chromadorea</taxon>
        <taxon>Rhabditida</taxon>
        <taxon>Spirurina</taxon>
        <taxon>Oxyuridomorpha</taxon>
        <taxon>Oxyuroidea</taxon>
        <taxon>Oxyuridae</taxon>
        <taxon>Enterobius</taxon>
    </lineage>
</organism>
<feature type="domain" description="GST N-terminal" evidence="6">
    <location>
        <begin position="2"/>
        <end position="79"/>
    </location>
</feature>
<evidence type="ECO:0000313" key="9">
    <source>
        <dbReference type="Proteomes" id="UP000274131"/>
    </source>
</evidence>
<dbReference type="Gene3D" id="3.40.30.10">
    <property type="entry name" value="Glutaredoxin"/>
    <property type="match status" value="1"/>
</dbReference>
<dbReference type="PANTHER" id="PTHR11571:SF224">
    <property type="entry name" value="HEMATOPOIETIC PROSTAGLANDIN D SYNTHASE"/>
    <property type="match status" value="1"/>
</dbReference>
<dbReference type="GO" id="GO:0006749">
    <property type="term" value="P:glutathione metabolic process"/>
    <property type="evidence" value="ECO:0007669"/>
    <property type="project" value="TreeGrafter"/>
</dbReference>
<evidence type="ECO:0000256" key="4">
    <source>
        <dbReference type="ARBA" id="ARBA00047960"/>
    </source>
</evidence>
<dbReference type="InterPro" id="IPR004045">
    <property type="entry name" value="Glutathione_S-Trfase_N"/>
</dbReference>